<reference evidence="2 3" key="1">
    <citation type="journal article" date="2014" name="Agronomy (Basel)">
        <title>A Draft Genome Sequence for Ensete ventricosum, the Drought-Tolerant Tree Against Hunger.</title>
        <authorList>
            <person name="Harrison J."/>
            <person name="Moore K.A."/>
            <person name="Paszkiewicz K."/>
            <person name="Jones T."/>
            <person name="Grant M."/>
            <person name="Ambacheew D."/>
            <person name="Muzemil S."/>
            <person name="Studholme D.J."/>
        </authorList>
    </citation>
    <scope>NUCLEOTIDE SEQUENCE [LARGE SCALE GENOMIC DNA]</scope>
</reference>
<evidence type="ECO:0000256" key="1">
    <source>
        <dbReference type="SAM" id="MobiDB-lite"/>
    </source>
</evidence>
<protein>
    <submittedName>
        <fullName evidence="2">Uncharacterized protein</fullName>
    </submittedName>
</protein>
<sequence length="151" mass="17619">MSSNPCKFGRIAGNPHTGCSLRGQVCFNQREDEFCADWNRASTTSSKLRGAHGLLAKNSRGRFFSPGREKERGNRRVVETRRRADLTENERSDNDNDGGERWQRRRRRATTAVTTMKISDYSDDGEEKQRQQGGEEQQRRRRQRCRRRNLD</sequence>
<name>A0A427AY52_ENSVE</name>
<dbReference type="AlphaFoldDB" id="A0A427AY52"/>
<feature type="region of interest" description="Disordered" evidence="1">
    <location>
        <begin position="50"/>
        <end position="151"/>
    </location>
</feature>
<accession>A0A427AY52</accession>
<dbReference type="EMBL" id="AMZH03000971">
    <property type="protein sequence ID" value="RRT81194.1"/>
    <property type="molecule type" value="Genomic_DNA"/>
</dbReference>
<evidence type="ECO:0000313" key="2">
    <source>
        <dbReference type="EMBL" id="RRT81194.1"/>
    </source>
</evidence>
<feature type="compositionally biased region" description="Basic residues" evidence="1">
    <location>
        <begin position="139"/>
        <end position="151"/>
    </location>
</feature>
<comment type="caution">
    <text evidence="2">The sequence shown here is derived from an EMBL/GenBank/DDBJ whole genome shotgun (WGS) entry which is preliminary data.</text>
</comment>
<evidence type="ECO:0000313" key="3">
    <source>
        <dbReference type="Proteomes" id="UP000287651"/>
    </source>
</evidence>
<dbReference type="Proteomes" id="UP000287651">
    <property type="component" value="Unassembled WGS sequence"/>
</dbReference>
<feature type="compositionally biased region" description="Basic and acidic residues" evidence="1">
    <location>
        <begin position="67"/>
        <end position="102"/>
    </location>
</feature>
<organism evidence="2 3">
    <name type="scientific">Ensete ventricosum</name>
    <name type="common">Abyssinian banana</name>
    <name type="synonym">Musa ensete</name>
    <dbReference type="NCBI Taxonomy" id="4639"/>
    <lineage>
        <taxon>Eukaryota</taxon>
        <taxon>Viridiplantae</taxon>
        <taxon>Streptophyta</taxon>
        <taxon>Embryophyta</taxon>
        <taxon>Tracheophyta</taxon>
        <taxon>Spermatophyta</taxon>
        <taxon>Magnoliopsida</taxon>
        <taxon>Liliopsida</taxon>
        <taxon>Zingiberales</taxon>
        <taxon>Musaceae</taxon>
        <taxon>Ensete</taxon>
    </lineage>
</organism>
<proteinExistence type="predicted"/>
<gene>
    <name evidence="2" type="ORF">B296_00016448</name>
</gene>